<evidence type="ECO:0000256" key="12">
    <source>
        <dbReference type="ARBA" id="ARBA00022989"/>
    </source>
</evidence>
<dbReference type="EC" id="2.3.2.31" evidence="4"/>
<dbReference type="InterPro" id="IPR001841">
    <property type="entry name" value="Znf_RING"/>
</dbReference>
<dbReference type="GO" id="GO:0016567">
    <property type="term" value="P:protein ubiquitination"/>
    <property type="evidence" value="ECO:0007669"/>
    <property type="project" value="InterPro"/>
</dbReference>
<keyword evidence="10" id="KW-0833">Ubl conjugation pathway</keyword>
<dbReference type="SMART" id="SM00647">
    <property type="entry name" value="IBR"/>
    <property type="match status" value="2"/>
</dbReference>
<dbReference type="Gene3D" id="3.10.110.10">
    <property type="entry name" value="Ubiquitin Conjugating Enzyme"/>
    <property type="match status" value="1"/>
</dbReference>
<dbReference type="InterPro" id="IPR006575">
    <property type="entry name" value="RWD_dom"/>
</dbReference>
<dbReference type="InterPro" id="IPR031127">
    <property type="entry name" value="E3_UB_ligase_RBR"/>
</dbReference>
<comment type="catalytic activity">
    <reaction evidence="1">
        <text>[E2 ubiquitin-conjugating enzyme]-S-ubiquitinyl-L-cysteine + [acceptor protein]-L-lysine = [E2 ubiquitin-conjugating enzyme]-L-cysteine + [acceptor protein]-N(6)-ubiquitinyl-L-lysine.</text>
        <dbReference type="EC" id="2.3.2.31"/>
    </reaction>
</comment>
<evidence type="ECO:0000256" key="14">
    <source>
        <dbReference type="ARBA" id="ARBA00044508"/>
    </source>
</evidence>
<dbReference type="OMA" id="PRSWCQG"/>
<dbReference type="Gene3D" id="1.20.120.1750">
    <property type="match status" value="1"/>
</dbReference>
<evidence type="ECO:0000256" key="10">
    <source>
        <dbReference type="ARBA" id="ARBA00022786"/>
    </source>
</evidence>
<dbReference type="GO" id="GO:0061630">
    <property type="term" value="F:ubiquitin protein ligase activity"/>
    <property type="evidence" value="ECO:0007669"/>
    <property type="project" value="UniProtKB-EC"/>
</dbReference>
<dbReference type="PROSITE" id="PS51873">
    <property type="entry name" value="TRIAD"/>
    <property type="match status" value="1"/>
</dbReference>
<keyword evidence="9 15" id="KW-0863">Zinc-finger</keyword>
<dbReference type="EMBL" id="JABXXO010000001">
    <property type="protein sequence ID" value="KAF7784775.1"/>
    <property type="molecule type" value="Genomic_DNA"/>
</dbReference>
<dbReference type="InterPro" id="IPR047548">
    <property type="entry name" value="Rcat_RBR_RNF14"/>
</dbReference>
<comment type="caution">
    <text evidence="18">The sequence shown here is derived from an EMBL/GenBank/DDBJ whole genome shotgun (WGS) entry which is preliminary data.</text>
</comment>
<reference evidence="18 19" key="1">
    <citation type="journal article" name="Sci. Rep.">
        <title>Telomere-to-telomere assembled and centromere annotated genomes of the two main subspecies of the button mushroom Agaricus bisporus reveal especially polymorphic chromosome ends.</title>
        <authorList>
            <person name="Sonnenberg A.S.M."/>
            <person name="Sedaghat-Telgerd N."/>
            <person name="Lavrijssen B."/>
            <person name="Ohm R.A."/>
            <person name="Hendrickx P.M."/>
            <person name="Scholtmeijer K."/>
            <person name="Baars J.J.P."/>
            <person name="van Peer A."/>
        </authorList>
    </citation>
    <scope>NUCLEOTIDE SEQUENCE [LARGE SCALE GENOMIC DNA]</scope>
    <source>
        <strain evidence="18 19">H119_p4</strain>
    </source>
</reference>
<keyword evidence="5" id="KW-0808">Transferase</keyword>
<dbReference type="CDD" id="cd23820">
    <property type="entry name" value="RWD_RNF14"/>
    <property type="match status" value="1"/>
</dbReference>
<evidence type="ECO:0000256" key="15">
    <source>
        <dbReference type="PROSITE-ProRule" id="PRU00175"/>
    </source>
</evidence>
<evidence type="ECO:0000313" key="18">
    <source>
        <dbReference type="EMBL" id="KAF7784775.1"/>
    </source>
</evidence>
<dbReference type="GO" id="GO:0005737">
    <property type="term" value="C:cytoplasm"/>
    <property type="evidence" value="ECO:0007669"/>
    <property type="project" value="UniProtKB-ARBA"/>
</dbReference>
<dbReference type="GO" id="GO:0008270">
    <property type="term" value="F:zinc ion binding"/>
    <property type="evidence" value="ECO:0007669"/>
    <property type="project" value="UniProtKB-KW"/>
</dbReference>
<dbReference type="Gene3D" id="3.30.40.10">
    <property type="entry name" value="Zinc/RING finger domain, C3HC4 (zinc finger)"/>
    <property type="match status" value="1"/>
</dbReference>
<feature type="domain" description="RING-type" evidence="16">
    <location>
        <begin position="184"/>
        <end position="217"/>
    </location>
</feature>
<keyword evidence="6" id="KW-0812">Transmembrane</keyword>
<dbReference type="SMART" id="SM00591">
    <property type="entry name" value="RWD"/>
    <property type="match status" value="1"/>
</dbReference>
<proteinExistence type="inferred from homology"/>
<dbReference type="SUPFAM" id="SSF54495">
    <property type="entry name" value="UBC-like"/>
    <property type="match status" value="1"/>
</dbReference>
<evidence type="ECO:0000256" key="6">
    <source>
        <dbReference type="ARBA" id="ARBA00022692"/>
    </source>
</evidence>
<evidence type="ECO:0000256" key="4">
    <source>
        <dbReference type="ARBA" id="ARBA00012251"/>
    </source>
</evidence>
<keyword evidence="13" id="KW-0472">Membrane</keyword>
<dbReference type="InterPro" id="IPR017907">
    <property type="entry name" value="Znf_RING_CS"/>
</dbReference>
<evidence type="ECO:0000256" key="8">
    <source>
        <dbReference type="ARBA" id="ARBA00022737"/>
    </source>
</evidence>
<dbReference type="InterPro" id="IPR002867">
    <property type="entry name" value="IBR_dom"/>
</dbReference>
<dbReference type="PANTHER" id="PTHR11685">
    <property type="entry name" value="RBR FAMILY RING FINGER AND IBR DOMAIN-CONTAINING"/>
    <property type="match status" value="1"/>
</dbReference>
<dbReference type="AlphaFoldDB" id="A0A8H7FBV5"/>
<sequence>MSDSDVVDLETCRSMQQEEYEVVESIYPECVSSERNGNILRLEIPIEFDGPRSVQVDSPSERDDAESLLLSTLPPLQLQIYFPPNYPISSPPEIFSLRATHHWLPGFSQLQYKLKCQWQPGQTVLYDWIEYVRSGRFLSDLDMLNEDKSTIHIYHPAPPILAPLLRAHETSSKSAAFANNWYPCSICLTSVKGSRCFRLSCDHIFCRSCLEDFWKLCIEEGDIDRVGCADLDCVKVGRGAKEEEVARVVPEKEVERWRWLREKRDIERDPTIVHCPMEHCQTPVPKPPDVEDGTGWERFRQCPSCSFSFCAFCRRTWHGTITECPIAHSENVVLQYLKADEDSAKRIFLERKYGRKNILRLVKRYEEDQANKRWLEASTMACPGCEIHVEKSLGCNHMTCWKCGQHFCYRCGAKLEASNPYKHFSMPGHACYYKLFDFQEGERDVLDEWVDLE</sequence>
<dbReference type="Pfam" id="PF22191">
    <property type="entry name" value="IBR_1"/>
    <property type="match status" value="1"/>
</dbReference>
<keyword evidence="12" id="KW-1133">Transmembrane helix</keyword>
<evidence type="ECO:0000313" key="19">
    <source>
        <dbReference type="Proteomes" id="UP000629468"/>
    </source>
</evidence>
<dbReference type="PROSITE" id="PS00518">
    <property type="entry name" value="ZF_RING_1"/>
    <property type="match status" value="1"/>
</dbReference>
<dbReference type="CDD" id="cd20341">
    <property type="entry name" value="BRcat_RBR_RNF14"/>
    <property type="match status" value="1"/>
</dbReference>
<feature type="domain" description="RING-type" evidence="17">
    <location>
        <begin position="180"/>
        <end position="435"/>
    </location>
</feature>
<dbReference type="FunFam" id="3.30.40.10:FF:000051">
    <property type="entry name" value="RBR-type E3 ubiquitin transferase"/>
    <property type="match status" value="1"/>
</dbReference>
<evidence type="ECO:0000256" key="2">
    <source>
        <dbReference type="ARBA" id="ARBA00004167"/>
    </source>
</evidence>
<organism evidence="18 19">
    <name type="scientific">Agaricus bisporus var. burnettii</name>
    <dbReference type="NCBI Taxonomy" id="192524"/>
    <lineage>
        <taxon>Eukaryota</taxon>
        <taxon>Fungi</taxon>
        <taxon>Dikarya</taxon>
        <taxon>Basidiomycota</taxon>
        <taxon>Agaricomycotina</taxon>
        <taxon>Agaricomycetes</taxon>
        <taxon>Agaricomycetidae</taxon>
        <taxon>Agaricales</taxon>
        <taxon>Agaricineae</taxon>
        <taxon>Agaricaceae</taxon>
        <taxon>Agaricus</taxon>
    </lineage>
</organism>
<comment type="subcellular location">
    <subcellularLocation>
        <location evidence="2">Membrane</location>
        <topology evidence="2">Single-pass membrane protein</topology>
    </subcellularLocation>
</comment>
<accession>A0A8H7FBV5</accession>
<keyword evidence="7" id="KW-0479">Metal-binding</keyword>
<keyword evidence="11" id="KW-0862">Zinc</keyword>
<gene>
    <name evidence="18" type="ORF">Agabi119p4_940</name>
</gene>
<dbReference type="InterPro" id="IPR044066">
    <property type="entry name" value="TRIAD_supradom"/>
</dbReference>
<protein>
    <recommendedName>
        <fullName evidence="4">RBR-type E3 ubiquitin transferase</fullName>
        <ecNumber evidence="4">2.3.2.31</ecNumber>
    </recommendedName>
</protein>
<evidence type="ECO:0000256" key="1">
    <source>
        <dbReference type="ARBA" id="ARBA00001798"/>
    </source>
</evidence>
<dbReference type="InterPro" id="IPR016135">
    <property type="entry name" value="UBQ-conjugating_enzyme/RWD"/>
</dbReference>
<evidence type="ECO:0000256" key="5">
    <source>
        <dbReference type="ARBA" id="ARBA00022679"/>
    </source>
</evidence>
<dbReference type="Pfam" id="PF01485">
    <property type="entry name" value="IBR"/>
    <property type="match status" value="1"/>
</dbReference>
<comment type="similarity">
    <text evidence="14">Belongs to the RBR family. RNF14 subfamily.</text>
</comment>
<evidence type="ECO:0000256" key="3">
    <source>
        <dbReference type="ARBA" id="ARBA00004906"/>
    </source>
</evidence>
<evidence type="ECO:0000256" key="13">
    <source>
        <dbReference type="ARBA" id="ARBA00023136"/>
    </source>
</evidence>
<evidence type="ECO:0000256" key="7">
    <source>
        <dbReference type="ARBA" id="ARBA00022723"/>
    </source>
</evidence>
<comment type="pathway">
    <text evidence="3">Protein modification; protein ubiquitination.</text>
</comment>
<keyword evidence="8" id="KW-0677">Repeat</keyword>
<dbReference type="InterPro" id="IPR013083">
    <property type="entry name" value="Znf_RING/FYVE/PHD"/>
</dbReference>
<dbReference type="CDD" id="cd20354">
    <property type="entry name" value="Rcat_RBR_RNF14"/>
    <property type="match status" value="1"/>
</dbReference>
<evidence type="ECO:0000259" key="16">
    <source>
        <dbReference type="PROSITE" id="PS50089"/>
    </source>
</evidence>
<dbReference type="GO" id="GO:0031090">
    <property type="term" value="C:organelle membrane"/>
    <property type="evidence" value="ECO:0007669"/>
    <property type="project" value="UniProtKB-ARBA"/>
</dbReference>
<dbReference type="Proteomes" id="UP000629468">
    <property type="component" value="Unassembled WGS sequence"/>
</dbReference>
<dbReference type="Pfam" id="PF05773">
    <property type="entry name" value="RWD"/>
    <property type="match status" value="1"/>
</dbReference>
<evidence type="ECO:0000259" key="17">
    <source>
        <dbReference type="PROSITE" id="PS51873"/>
    </source>
</evidence>
<evidence type="ECO:0000256" key="11">
    <source>
        <dbReference type="ARBA" id="ARBA00022833"/>
    </source>
</evidence>
<name>A0A8H7FBV5_AGABI</name>
<evidence type="ECO:0000256" key="9">
    <source>
        <dbReference type="ARBA" id="ARBA00022771"/>
    </source>
</evidence>
<dbReference type="SUPFAM" id="SSF57850">
    <property type="entry name" value="RING/U-box"/>
    <property type="match status" value="3"/>
</dbReference>
<dbReference type="PROSITE" id="PS50089">
    <property type="entry name" value="ZF_RING_2"/>
    <property type="match status" value="1"/>
</dbReference>